<evidence type="ECO:0000313" key="6">
    <source>
        <dbReference type="Proteomes" id="UP000235672"/>
    </source>
</evidence>
<protein>
    <submittedName>
        <fullName evidence="5">Uncharacterized protein</fullName>
    </submittedName>
</protein>
<dbReference type="InterPro" id="IPR000126">
    <property type="entry name" value="V8_ser_AS"/>
</dbReference>
<evidence type="ECO:0000256" key="4">
    <source>
        <dbReference type="ARBA" id="ARBA00022825"/>
    </source>
</evidence>
<name>A0A2J6PFL6_9HELO</name>
<dbReference type="InterPro" id="IPR043504">
    <property type="entry name" value="Peptidase_S1_PA_chymotrypsin"/>
</dbReference>
<dbReference type="PANTHER" id="PTHR15462">
    <property type="entry name" value="SERINE PROTEASE"/>
    <property type="match status" value="1"/>
</dbReference>
<organism evidence="5 6">
    <name type="scientific">Hyaloscypha hepaticicola</name>
    <dbReference type="NCBI Taxonomy" id="2082293"/>
    <lineage>
        <taxon>Eukaryota</taxon>
        <taxon>Fungi</taxon>
        <taxon>Dikarya</taxon>
        <taxon>Ascomycota</taxon>
        <taxon>Pezizomycotina</taxon>
        <taxon>Leotiomycetes</taxon>
        <taxon>Helotiales</taxon>
        <taxon>Hyaloscyphaceae</taxon>
        <taxon>Hyaloscypha</taxon>
    </lineage>
</organism>
<dbReference type="AlphaFoldDB" id="A0A2J6PFL6"/>
<dbReference type="Gene3D" id="2.40.10.10">
    <property type="entry name" value="Trypsin-like serine proteases"/>
    <property type="match status" value="2"/>
</dbReference>
<evidence type="ECO:0000256" key="1">
    <source>
        <dbReference type="ARBA" id="ARBA00022670"/>
    </source>
</evidence>
<dbReference type="EMBL" id="KZ613542">
    <property type="protein sequence ID" value="PMD12818.1"/>
    <property type="molecule type" value="Genomic_DNA"/>
</dbReference>
<dbReference type="Proteomes" id="UP000235672">
    <property type="component" value="Unassembled WGS sequence"/>
</dbReference>
<reference evidence="5 6" key="1">
    <citation type="submission" date="2016-05" db="EMBL/GenBank/DDBJ databases">
        <title>A degradative enzymes factory behind the ericoid mycorrhizal symbiosis.</title>
        <authorList>
            <consortium name="DOE Joint Genome Institute"/>
            <person name="Martino E."/>
            <person name="Morin E."/>
            <person name="Grelet G."/>
            <person name="Kuo A."/>
            <person name="Kohler A."/>
            <person name="Daghino S."/>
            <person name="Barry K."/>
            <person name="Choi C."/>
            <person name="Cichocki N."/>
            <person name="Clum A."/>
            <person name="Copeland A."/>
            <person name="Hainaut M."/>
            <person name="Haridas S."/>
            <person name="Labutti K."/>
            <person name="Lindquist E."/>
            <person name="Lipzen A."/>
            <person name="Khouja H.-R."/>
            <person name="Murat C."/>
            <person name="Ohm R."/>
            <person name="Olson A."/>
            <person name="Spatafora J."/>
            <person name="Veneault-Fourrey C."/>
            <person name="Henrissat B."/>
            <person name="Grigoriev I."/>
            <person name="Martin F."/>
            <person name="Perotto S."/>
        </authorList>
    </citation>
    <scope>NUCLEOTIDE SEQUENCE [LARGE SCALE GENOMIC DNA]</scope>
    <source>
        <strain evidence="5 6">UAMH 7357</strain>
    </source>
</reference>
<evidence type="ECO:0000313" key="5">
    <source>
        <dbReference type="EMBL" id="PMD12818.1"/>
    </source>
</evidence>
<evidence type="ECO:0000256" key="3">
    <source>
        <dbReference type="ARBA" id="ARBA00022801"/>
    </source>
</evidence>
<keyword evidence="1" id="KW-0645">Protease</keyword>
<sequence length="359" mass="40696">MDFYAIPVVVVGTPDTATNVMLSYAKRATKRKPKRLLPRGSTHPDKTWPIILPSHAIMGQTQRLYLEDPKGEHWLAGSTLSQVGSLEKLEKTKSISKEVIGWRYMDSKTIATAGHVLYDGVNGRGIAIEAHIGYRGANSDLIGTHDSKMATFVAVHREWYNHFAKENDIPLTKLQTAFDEVLPLRFKDSPEKEERIKLCMAGYPEDIPTSSRGQFIRESKREIDFHLQSNNGMLHHQLDTFKGNSGSPVFQIGEGRELEVIAIHTQSCKIRRPDSDHKNSHMTGRFYRVNQAVPLGHQGNILATIEQATTILITRGDYESINIRTDYICYRCVYCVTTKVQPPLYHKREEVEQTQPLLL</sequence>
<keyword evidence="2" id="KW-0732">Signal</keyword>
<gene>
    <name evidence="5" type="ORF">NA56DRAFT_666093</name>
</gene>
<dbReference type="InterPro" id="IPR009003">
    <property type="entry name" value="Peptidase_S1_PA"/>
</dbReference>
<accession>A0A2J6PFL6</accession>
<evidence type="ECO:0000256" key="2">
    <source>
        <dbReference type="ARBA" id="ARBA00022729"/>
    </source>
</evidence>
<keyword evidence="6" id="KW-1185">Reference proteome</keyword>
<dbReference type="OrthoDB" id="3555221at2759"/>
<dbReference type="Pfam" id="PF13365">
    <property type="entry name" value="Trypsin_2"/>
    <property type="match status" value="1"/>
</dbReference>
<proteinExistence type="predicted"/>
<dbReference type="PANTHER" id="PTHR15462:SF8">
    <property type="entry name" value="SERINE PROTEASE"/>
    <property type="match status" value="1"/>
</dbReference>
<keyword evidence="3" id="KW-0378">Hydrolase</keyword>
<keyword evidence="4" id="KW-0720">Serine protease</keyword>
<dbReference type="GO" id="GO:0006508">
    <property type="term" value="P:proteolysis"/>
    <property type="evidence" value="ECO:0007669"/>
    <property type="project" value="UniProtKB-KW"/>
</dbReference>
<dbReference type="STRING" id="1745343.A0A2J6PFL6"/>
<dbReference type="GO" id="GO:0008236">
    <property type="term" value="F:serine-type peptidase activity"/>
    <property type="evidence" value="ECO:0007669"/>
    <property type="project" value="UniProtKB-KW"/>
</dbReference>
<dbReference type="SUPFAM" id="SSF50494">
    <property type="entry name" value="Trypsin-like serine proteases"/>
    <property type="match status" value="1"/>
</dbReference>
<dbReference type="PROSITE" id="PS00673">
    <property type="entry name" value="V8_SER"/>
    <property type="match status" value="1"/>
</dbReference>
<dbReference type="InterPro" id="IPR050966">
    <property type="entry name" value="Glutamyl_endopeptidase"/>
</dbReference>